<accession>X1PY77</accession>
<organism evidence="2">
    <name type="scientific">marine sediment metagenome</name>
    <dbReference type="NCBI Taxonomy" id="412755"/>
    <lineage>
        <taxon>unclassified sequences</taxon>
        <taxon>metagenomes</taxon>
        <taxon>ecological metagenomes</taxon>
    </lineage>
</organism>
<feature type="non-terminal residue" evidence="2">
    <location>
        <position position="1"/>
    </location>
</feature>
<proteinExistence type="predicted"/>
<comment type="caution">
    <text evidence="2">The sequence shown here is derived from an EMBL/GenBank/DDBJ whole genome shotgun (WGS) entry which is preliminary data.</text>
</comment>
<evidence type="ECO:0000256" key="1">
    <source>
        <dbReference type="SAM" id="Phobius"/>
    </source>
</evidence>
<protein>
    <submittedName>
        <fullName evidence="2">Uncharacterized protein</fullName>
    </submittedName>
</protein>
<keyword evidence="1" id="KW-1133">Transmembrane helix</keyword>
<dbReference type="AlphaFoldDB" id="X1PY77"/>
<feature type="transmembrane region" description="Helical" evidence="1">
    <location>
        <begin position="26"/>
        <end position="47"/>
    </location>
</feature>
<dbReference type="EMBL" id="BARW01001539">
    <property type="protein sequence ID" value="GAI60888.1"/>
    <property type="molecule type" value="Genomic_DNA"/>
</dbReference>
<keyword evidence="1" id="KW-0472">Membrane</keyword>
<evidence type="ECO:0000313" key="2">
    <source>
        <dbReference type="EMBL" id="GAI60888.1"/>
    </source>
</evidence>
<name>X1PY77_9ZZZZ</name>
<gene>
    <name evidence="2" type="ORF">S12H4_04844</name>
</gene>
<keyword evidence="1" id="KW-0812">Transmembrane</keyword>
<sequence>FGMTILGFSVGLVLGIYLHTRTGSHIWAYLAVPFIGLGSAVAVYGTLSAKKIRENSEGPDG</sequence>
<reference evidence="2" key="1">
    <citation type="journal article" date="2014" name="Front. Microbiol.">
        <title>High frequency of phylogenetically diverse reductive dehalogenase-homologous genes in deep subseafloor sedimentary metagenomes.</title>
        <authorList>
            <person name="Kawai M."/>
            <person name="Futagami T."/>
            <person name="Toyoda A."/>
            <person name="Takaki Y."/>
            <person name="Nishi S."/>
            <person name="Hori S."/>
            <person name="Arai W."/>
            <person name="Tsubouchi T."/>
            <person name="Morono Y."/>
            <person name="Uchiyama I."/>
            <person name="Ito T."/>
            <person name="Fujiyama A."/>
            <person name="Inagaki F."/>
            <person name="Takami H."/>
        </authorList>
    </citation>
    <scope>NUCLEOTIDE SEQUENCE</scope>
    <source>
        <strain evidence="2">Expedition CK06-06</strain>
    </source>
</reference>